<evidence type="ECO:0000313" key="5">
    <source>
        <dbReference type="EMBL" id="KAH7122712.1"/>
    </source>
</evidence>
<dbReference type="OrthoDB" id="255837at2759"/>
<feature type="compositionally biased region" description="Acidic residues" evidence="4">
    <location>
        <begin position="412"/>
        <end position="431"/>
    </location>
</feature>
<dbReference type="Gene3D" id="1.20.5.170">
    <property type="match status" value="1"/>
</dbReference>
<organism evidence="5 6">
    <name type="scientific">Dendryphion nanum</name>
    <dbReference type="NCBI Taxonomy" id="256645"/>
    <lineage>
        <taxon>Eukaryota</taxon>
        <taxon>Fungi</taxon>
        <taxon>Dikarya</taxon>
        <taxon>Ascomycota</taxon>
        <taxon>Pezizomycotina</taxon>
        <taxon>Dothideomycetes</taxon>
        <taxon>Pleosporomycetidae</taxon>
        <taxon>Pleosporales</taxon>
        <taxon>Torulaceae</taxon>
        <taxon>Dendryphion</taxon>
    </lineage>
</organism>
<dbReference type="PANTHER" id="PTHR28529">
    <property type="entry name" value="DNA REPAIR PROTEIN SWI5 HOMOLOG"/>
    <property type="match status" value="1"/>
</dbReference>
<dbReference type="GO" id="GO:0034974">
    <property type="term" value="C:Swi5-Swi2 complex"/>
    <property type="evidence" value="ECO:0007669"/>
    <property type="project" value="TreeGrafter"/>
</dbReference>
<evidence type="ECO:0000256" key="1">
    <source>
        <dbReference type="ARBA" id="ARBA00008060"/>
    </source>
</evidence>
<feature type="compositionally biased region" description="Pro residues" evidence="4">
    <location>
        <begin position="365"/>
        <end position="376"/>
    </location>
</feature>
<dbReference type="GO" id="GO:0010772">
    <property type="term" value="P:meiotic DNA recombinase assembly involved in reciprocal meiotic recombination"/>
    <property type="evidence" value="ECO:0007669"/>
    <property type="project" value="TreeGrafter"/>
</dbReference>
<dbReference type="GO" id="GO:0032798">
    <property type="term" value="C:Swi5-Sfr1 complex"/>
    <property type="evidence" value="ECO:0007669"/>
    <property type="project" value="TreeGrafter"/>
</dbReference>
<dbReference type="EMBL" id="JAGMWT010000009">
    <property type="protein sequence ID" value="KAH7122712.1"/>
    <property type="molecule type" value="Genomic_DNA"/>
</dbReference>
<name>A0A9P9DPK0_9PLEO</name>
<proteinExistence type="inferred from homology"/>
<keyword evidence="3" id="KW-0234">DNA repair</keyword>
<comment type="caution">
    <text evidence="5">The sequence shown here is derived from an EMBL/GenBank/DDBJ whole genome shotgun (WGS) entry which is preliminary data.</text>
</comment>
<keyword evidence="6" id="KW-1185">Reference proteome</keyword>
<feature type="compositionally biased region" description="Basic and acidic residues" evidence="4">
    <location>
        <begin position="140"/>
        <end position="155"/>
    </location>
</feature>
<reference evidence="5" key="1">
    <citation type="journal article" date="2021" name="Nat. Commun.">
        <title>Genetic determinants of endophytism in the Arabidopsis root mycobiome.</title>
        <authorList>
            <person name="Mesny F."/>
            <person name="Miyauchi S."/>
            <person name="Thiergart T."/>
            <person name="Pickel B."/>
            <person name="Atanasova L."/>
            <person name="Karlsson M."/>
            <person name="Huettel B."/>
            <person name="Barry K.W."/>
            <person name="Haridas S."/>
            <person name="Chen C."/>
            <person name="Bauer D."/>
            <person name="Andreopoulos W."/>
            <person name="Pangilinan J."/>
            <person name="LaButti K."/>
            <person name="Riley R."/>
            <person name="Lipzen A."/>
            <person name="Clum A."/>
            <person name="Drula E."/>
            <person name="Henrissat B."/>
            <person name="Kohler A."/>
            <person name="Grigoriev I.V."/>
            <person name="Martin F.M."/>
            <person name="Hacquard S."/>
        </authorList>
    </citation>
    <scope>NUCLEOTIDE SEQUENCE</scope>
    <source>
        <strain evidence="5">MPI-CAGE-CH-0243</strain>
    </source>
</reference>
<feature type="region of interest" description="Disordered" evidence="4">
    <location>
        <begin position="409"/>
        <end position="434"/>
    </location>
</feature>
<protein>
    <submittedName>
        <fullName evidence="5">Swi5-domain-containing protein</fullName>
    </submittedName>
</protein>
<accession>A0A9P9DPK0</accession>
<evidence type="ECO:0000256" key="2">
    <source>
        <dbReference type="ARBA" id="ARBA00022763"/>
    </source>
</evidence>
<feature type="region of interest" description="Disordered" evidence="4">
    <location>
        <begin position="42"/>
        <end position="97"/>
    </location>
</feature>
<feature type="region of interest" description="Disordered" evidence="4">
    <location>
        <begin position="135"/>
        <end position="213"/>
    </location>
</feature>
<comment type="similarity">
    <text evidence="1">Belongs to the SWI5/SAE3 family.</text>
</comment>
<evidence type="ECO:0000256" key="4">
    <source>
        <dbReference type="SAM" id="MobiDB-lite"/>
    </source>
</evidence>
<dbReference type="GO" id="GO:0000709">
    <property type="term" value="P:meiotic joint molecule formation"/>
    <property type="evidence" value="ECO:0007669"/>
    <property type="project" value="TreeGrafter"/>
</dbReference>
<feature type="compositionally biased region" description="Low complexity" evidence="4">
    <location>
        <begin position="332"/>
        <end position="351"/>
    </location>
</feature>
<feature type="compositionally biased region" description="Basic and acidic residues" evidence="4">
    <location>
        <begin position="261"/>
        <end position="273"/>
    </location>
</feature>
<dbReference type="Proteomes" id="UP000700596">
    <property type="component" value="Unassembled WGS sequence"/>
</dbReference>
<dbReference type="Pfam" id="PF07061">
    <property type="entry name" value="Swi5"/>
    <property type="match status" value="1"/>
</dbReference>
<evidence type="ECO:0000256" key="3">
    <source>
        <dbReference type="ARBA" id="ARBA00023204"/>
    </source>
</evidence>
<gene>
    <name evidence="5" type="ORF">B0J11DRAFT_532144</name>
</gene>
<sequence>MYASNTPRLNDDSKEELEAISEIGGKGAHRAVIDQVHDETHAYKSASDAAQNIGHESVTEDVGQLAQELEEPEKQANSSAMQDASDLTFRPDSQSTSIEAHSAIAGNTDGVNVQVPHISPQPFLVDKADIAHQTRISSHAVKDVEKEKSILNREDQIDESVASEPHESALSATPAGEHASSQNEAMSGRNDTGKLSAPASAEHSFADQTGCSQVLGPNPASTALSISNIYEPMEIDGNASEAAVAVKLSGQNAIEPGHGGADQEKPATQEETRTTTSSSPLVQSTKNEGTDIDIRKPIIPLAAGKSNESSTVPPPRTHPLETYPEESSFTHSTTEPASPSNPTTTSTLPTQEPSPTPTPNSAIQSPPPSSAFPPTPQETLLASLLAQKTALITSLTALPNFRGLLKIHTTEDSYDEDDNEDDDENEEEDREPTDAEVVAAANKIVKKHIKLLHEYNEIKDVGEGLMGLIAEQRGCRIVEVQEEFGIGGREG</sequence>
<feature type="region of interest" description="Disordered" evidence="4">
    <location>
        <begin position="253"/>
        <end position="376"/>
    </location>
</feature>
<dbReference type="AlphaFoldDB" id="A0A9P9DPK0"/>
<dbReference type="InterPro" id="IPR010760">
    <property type="entry name" value="DNA-repair_Swi5"/>
</dbReference>
<evidence type="ECO:0000313" key="6">
    <source>
        <dbReference type="Proteomes" id="UP000700596"/>
    </source>
</evidence>
<dbReference type="PANTHER" id="PTHR28529:SF2">
    <property type="entry name" value="DNA REPAIR PROTEIN SWI5 HOMOLOG"/>
    <property type="match status" value="1"/>
</dbReference>
<keyword evidence="2" id="KW-0227">DNA damage</keyword>